<dbReference type="eggNOG" id="COG0494">
    <property type="taxonomic scope" value="Bacteria"/>
</dbReference>
<evidence type="ECO:0000256" key="8">
    <source>
        <dbReference type="ARBA" id="ARBA00025164"/>
    </source>
</evidence>
<reference evidence="15 16" key="1">
    <citation type="journal article" date="2003" name="J. Bacteriol.">
        <title>Complete genome sequence of the ammonia-oxidizing bacterium and obligate chemolithoautotroph Nitrosomonas europaea.</title>
        <authorList>
            <person name="Chain P."/>
            <person name="Lamerdin J."/>
            <person name="Larimer F."/>
            <person name="Regala W."/>
            <person name="Land M."/>
            <person name="Hauser L."/>
            <person name="Hooper A."/>
            <person name="Klotz M."/>
            <person name="Norton J."/>
            <person name="Sayavedra-Soto L."/>
            <person name="Arciero D."/>
            <person name="Hommes N."/>
            <person name="Whittaker M."/>
            <person name="Arp D."/>
        </authorList>
    </citation>
    <scope>NUCLEOTIDE SEQUENCE [LARGE SCALE GENOMIC DNA]</scope>
    <source>
        <strain evidence="16">ATCC 19718 / CIP 103999 / KCTC 2705 / NBRC 14298</strain>
    </source>
</reference>
<dbReference type="PANTHER" id="PTHR11839">
    <property type="entry name" value="UDP/ADP-SUGAR PYROPHOSPHATASE"/>
    <property type="match status" value="1"/>
</dbReference>
<dbReference type="HOGENOM" id="CLU_062658_6_1_4"/>
<dbReference type="GO" id="GO:0019144">
    <property type="term" value="F:ADP-sugar diphosphatase activity"/>
    <property type="evidence" value="ECO:0007669"/>
    <property type="project" value="TreeGrafter"/>
</dbReference>
<dbReference type="GO" id="GO:0046872">
    <property type="term" value="F:metal ion binding"/>
    <property type="evidence" value="ECO:0007669"/>
    <property type="project" value="UniProtKB-KW"/>
</dbReference>
<dbReference type="EC" id="3.6.1.13" evidence="3"/>
<dbReference type="RefSeq" id="WP_011112932.1">
    <property type="nucleotide sequence ID" value="NC_004757.1"/>
</dbReference>
<evidence type="ECO:0000256" key="10">
    <source>
        <dbReference type="ARBA" id="ARBA00030308"/>
    </source>
</evidence>
<dbReference type="InterPro" id="IPR000086">
    <property type="entry name" value="NUDIX_hydrolase_dom"/>
</dbReference>
<comment type="function">
    <text evidence="8">Acts on ADP-mannose and ADP-glucose as well as ADP-ribose. Prevents glycogen biosynthesis. The reaction catalyzed by this enzyme is a limiting step of the gluconeogenic process.</text>
</comment>
<evidence type="ECO:0000256" key="13">
    <source>
        <dbReference type="PIRSR" id="PIRSR604385-2"/>
    </source>
</evidence>
<dbReference type="GeneID" id="87105599"/>
<keyword evidence="6 15" id="KW-0378">Hydrolase</keyword>
<comment type="similarity">
    <text evidence="2">Belongs to the Nudix hydrolase family. NudF subfamily.</text>
</comment>
<dbReference type="KEGG" id="neu:NE2470"/>
<evidence type="ECO:0000256" key="12">
    <source>
        <dbReference type="ARBA" id="ARBA00049546"/>
    </source>
</evidence>
<dbReference type="SUPFAM" id="SSF55811">
    <property type="entry name" value="Nudix"/>
    <property type="match status" value="1"/>
</dbReference>
<evidence type="ECO:0000256" key="9">
    <source>
        <dbReference type="ARBA" id="ARBA00030162"/>
    </source>
</evidence>
<keyword evidence="5 13" id="KW-0479">Metal-binding</keyword>
<feature type="binding site" evidence="13">
    <location>
        <position position="99"/>
    </location>
    <ligand>
        <name>Mg(2+)</name>
        <dbReference type="ChEBI" id="CHEBI:18420"/>
        <label>1</label>
    </ligand>
</feature>
<organism evidence="15 16">
    <name type="scientific">Nitrosomonas europaea (strain ATCC 19718 / CIP 103999 / KCTC 2705 / NBRC 14298)</name>
    <dbReference type="NCBI Taxonomy" id="228410"/>
    <lineage>
        <taxon>Bacteria</taxon>
        <taxon>Pseudomonadati</taxon>
        <taxon>Pseudomonadota</taxon>
        <taxon>Betaproteobacteria</taxon>
        <taxon>Nitrosomonadales</taxon>
        <taxon>Nitrosomonadaceae</taxon>
        <taxon>Nitrosomonas</taxon>
    </lineage>
</organism>
<dbReference type="PhylomeDB" id="Q82S84"/>
<dbReference type="NCBIfam" id="TIGR00052">
    <property type="entry name" value="nudix-type nucleoside diphosphatase, YffH/AdpP family"/>
    <property type="match status" value="1"/>
</dbReference>
<dbReference type="InterPro" id="IPR004385">
    <property type="entry name" value="NDP_pyrophosphatase"/>
</dbReference>
<evidence type="ECO:0000259" key="14">
    <source>
        <dbReference type="PROSITE" id="PS51462"/>
    </source>
</evidence>
<feature type="binding site" evidence="13">
    <location>
        <position position="103"/>
    </location>
    <ligand>
        <name>Mg(2+)</name>
        <dbReference type="ChEBI" id="CHEBI:18420"/>
        <label>1</label>
    </ligand>
</feature>
<dbReference type="Proteomes" id="UP000001416">
    <property type="component" value="Chromosome"/>
</dbReference>
<dbReference type="PROSITE" id="PS51462">
    <property type="entry name" value="NUDIX"/>
    <property type="match status" value="1"/>
</dbReference>
<protein>
    <recommendedName>
        <fullName evidence="4">ADP-ribose pyrophosphatase</fullName>
        <ecNumber evidence="3">3.6.1.13</ecNumber>
    </recommendedName>
    <alternativeName>
        <fullName evidence="9">ADP-ribose diphosphatase</fullName>
    </alternativeName>
    <alternativeName>
        <fullName evidence="11">ADP-ribose phosphohydrolase</fullName>
    </alternativeName>
    <alternativeName>
        <fullName evidence="10">Adenosine diphosphoribose pyrophosphatase</fullName>
    </alternativeName>
</protein>
<dbReference type="OrthoDB" id="5292471at2"/>
<dbReference type="GO" id="GO:0047631">
    <property type="term" value="F:ADP-ribose diphosphatase activity"/>
    <property type="evidence" value="ECO:0007669"/>
    <property type="project" value="UniProtKB-EC"/>
</dbReference>
<comment type="cofactor">
    <cofactor evidence="1 13">
        <name>Mg(2+)</name>
        <dbReference type="ChEBI" id="CHEBI:18420"/>
    </cofactor>
</comment>
<evidence type="ECO:0000256" key="1">
    <source>
        <dbReference type="ARBA" id="ARBA00001946"/>
    </source>
</evidence>
<evidence type="ECO:0000313" key="16">
    <source>
        <dbReference type="Proteomes" id="UP000001416"/>
    </source>
</evidence>
<dbReference type="GO" id="GO:0006753">
    <property type="term" value="P:nucleoside phosphate metabolic process"/>
    <property type="evidence" value="ECO:0007669"/>
    <property type="project" value="TreeGrafter"/>
</dbReference>
<dbReference type="PROSITE" id="PS00893">
    <property type="entry name" value="NUDIX_BOX"/>
    <property type="match status" value="1"/>
</dbReference>
<evidence type="ECO:0000313" key="15">
    <source>
        <dbReference type="EMBL" id="CAD86382.1"/>
    </source>
</evidence>
<feature type="domain" description="Nudix hydrolase" evidence="14">
    <location>
        <begin position="42"/>
        <end position="182"/>
    </location>
</feature>
<dbReference type="InterPro" id="IPR015797">
    <property type="entry name" value="NUDIX_hydrolase-like_dom_sf"/>
</dbReference>
<evidence type="ECO:0000256" key="3">
    <source>
        <dbReference type="ARBA" id="ARBA00012453"/>
    </source>
</evidence>
<feature type="binding site" evidence="13">
    <location>
        <position position="83"/>
    </location>
    <ligand>
        <name>Mg(2+)</name>
        <dbReference type="ChEBI" id="CHEBI:18420"/>
        <label>1</label>
    </ligand>
</feature>
<evidence type="ECO:0000256" key="7">
    <source>
        <dbReference type="ARBA" id="ARBA00022842"/>
    </source>
</evidence>
<dbReference type="AlphaFoldDB" id="Q82S84"/>
<comment type="catalytic activity">
    <reaction evidence="12">
        <text>ADP-D-ribose + H2O = D-ribose 5-phosphate + AMP + 2 H(+)</text>
        <dbReference type="Rhea" id="RHEA:10412"/>
        <dbReference type="ChEBI" id="CHEBI:15377"/>
        <dbReference type="ChEBI" id="CHEBI:15378"/>
        <dbReference type="ChEBI" id="CHEBI:57967"/>
        <dbReference type="ChEBI" id="CHEBI:78346"/>
        <dbReference type="ChEBI" id="CHEBI:456215"/>
        <dbReference type="EC" id="3.6.1.13"/>
    </reaction>
</comment>
<dbReference type="PANTHER" id="PTHR11839:SF5">
    <property type="entry name" value="ADP-RIBOSE PYROPHOSPHATASE"/>
    <property type="match status" value="1"/>
</dbReference>
<dbReference type="GO" id="GO:0019693">
    <property type="term" value="P:ribose phosphate metabolic process"/>
    <property type="evidence" value="ECO:0007669"/>
    <property type="project" value="TreeGrafter"/>
</dbReference>
<name>Q82S84_NITEU</name>
<evidence type="ECO:0000256" key="5">
    <source>
        <dbReference type="ARBA" id="ARBA00022723"/>
    </source>
</evidence>
<dbReference type="STRING" id="228410.NE2470"/>
<dbReference type="GO" id="GO:0005829">
    <property type="term" value="C:cytosol"/>
    <property type="evidence" value="ECO:0007669"/>
    <property type="project" value="TreeGrafter"/>
</dbReference>
<evidence type="ECO:0000256" key="6">
    <source>
        <dbReference type="ARBA" id="ARBA00022801"/>
    </source>
</evidence>
<evidence type="ECO:0000256" key="2">
    <source>
        <dbReference type="ARBA" id="ARBA00007482"/>
    </source>
</evidence>
<dbReference type="CDD" id="cd24155">
    <property type="entry name" value="NUDIX_ADPRase"/>
    <property type="match status" value="1"/>
</dbReference>
<feature type="binding site" evidence="13">
    <location>
        <position position="153"/>
    </location>
    <ligand>
        <name>Mg(2+)</name>
        <dbReference type="ChEBI" id="CHEBI:18420"/>
        <label>1</label>
    </ligand>
</feature>
<accession>Q82S84</accession>
<dbReference type="Gene3D" id="3.90.79.10">
    <property type="entry name" value="Nucleoside Triphosphate Pyrophosphohydrolase"/>
    <property type="match status" value="1"/>
</dbReference>
<gene>
    <name evidence="15" type="ordered locus">NE2470</name>
</gene>
<dbReference type="EMBL" id="AL954747">
    <property type="protein sequence ID" value="CAD86382.1"/>
    <property type="molecule type" value="Genomic_DNA"/>
</dbReference>
<dbReference type="Pfam" id="PF00293">
    <property type="entry name" value="NUDIX"/>
    <property type="match status" value="1"/>
</dbReference>
<keyword evidence="7 13" id="KW-0460">Magnesium</keyword>
<evidence type="ECO:0000256" key="11">
    <source>
        <dbReference type="ARBA" id="ARBA00033056"/>
    </source>
</evidence>
<evidence type="ECO:0000256" key="4">
    <source>
        <dbReference type="ARBA" id="ARBA00013297"/>
    </source>
</evidence>
<proteinExistence type="inferred from homology"/>
<keyword evidence="16" id="KW-1185">Reference proteome</keyword>
<dbReference type="InterPro" id="IPR020084">
    <property type="entry name" value="NUDIX_hydrolase_CS"/>
</dbReference>
<sequence>MDFDVLEKTVCFQGFFRLERYRLRHRKFNGEWGRPITRELFERGHAAAVLPYDPQTDEVLLIEQFRAGAISAPGGPWLLEIVAGVIEANETPEQVVARESMEEANCQIGSLIPLYDYLVSPGGTTERIVLFCGRVDMQTIEAGAVYGNHGEDEDIKVHVMPLNEAIRLLSTGRINSASAIIALQWLALNRDSVRRRWLPE</sequence>